<protein>
    <submittedName>
        <fullName evidence="1">Uncharacterized protein</fullName>
    </submittedName>
</protein>
<dbReference type="Proteomes" id="UP001595841">
    <property type="component" value="Unassembled WGS sequence"/>
</dbReference>
<dbReference type="EMBL" id="JBHSCL010000009">
    <property type="protein sequence ID" value="MFC4221316.1"/>
    <property type="molecule type" value="Genomic_DNA"/>
</dbReference>
<dbReference type="RefSeq" id="WP_366586779.1">
    <property type="nucleotide sequence ID" value="NZ_JBHSCL010000009.1"/>
</dbReference>
<accession>A0ABV8PQF4</accession>
<organism evidence="1 2">
    <name type="scientific">Flagellimonas marina</name>
    <dbReference type="NCBI Taxonomy" id="1775168"/>
    <lineage>
        <taxon>Bacteria</taxon>
        <taxon>Pseudomonadati</taxon>
        <taxon>Bacteroidota</taxon>
        <taxon>Flavobacteriia</taxon>
        <taxon>Flavobacteriales</taxon>
        <taxon>Flavobacteriaceae</taxon>
        <taxon>Flagellimonas</taxon>
    </lineage>
</organism>
<evidence type="ECO:0000313" key="1">
    <source>
        <dbReference type="EMBL" id="MFC4221316.1"/>
    </source>
</evidence>
<evidence type="ECO:0000313" key="2">
    <source>
        <dbReference type="Proteomes" id="UP001595841"/>
    </source>
</evidence>
<sequence length="59" mass="6765">MASRSKNEQSINKGILTSHVFTENGTVFLRSSEDVDINEWSAINFHWMPILQLERELGS</sequence>
<gene>
    <name evidence="1" type="ORF">ACFOWS_14280</name>
</gene>
<proteinExistence type="predicted"/>
<keyword evidence="2" id="KW-1185">Reference proteome</keyword>
<comment type="caution">
    <text evidence="1">The sequence shown here is derived from an EMBL/GenBank/DDBJ whole genome shotgun (WGS) entry which is preliminary data.</text>
</comment>
<reference evidence="2" key="1">
    <citation type="journal article" date="2019" name="Int. J. Syst. Evol. Microbiol.">
        <title>The Global Catalogue of Microorganisms (GCM) 10K type strain sequencing project: providing services to taxonomists for standard genome sequencing and annotation.</title>
        <authorList>
            <consortium name="The Broad Institute Genomics Platform"/>
            <consortium name="The Broad Institute Genome Sequencing Center for Infectious Disease"/>
            <person name="Wu L."/>
            <person name="Ma J."/>
        </authorList>
    </citation>
    <scope>NUCLEOTIDE SEQUENCE [LARGE SCALE GENOMIC DNA]</scope>
    <source>
        <strain evidence="2">CGMCC 1.15774</strain>
    </source>
</reference>
<name>A0ABV8PQF4_9FLAO</name>